<dbReference type="PANTHER" id="PTHR43200">
    <property type="entry name" value="PHOSPHATASE"/>
    <property type="match status" value="1"/>
</dbReference>
<feature type="binding site" evidence="6">
    <location>
        <position position="131"/>
    </location>
    <ligand>
        <name>Mg(2+)</name>
        <dbReference type="ChEBI" id="CHEBI:18420"/>
        <label>1</label>
        <note>catalytic</note>
    </ligand>
</feature>
<dbReference type="InterPro" id="IPR000760">
    <property type="entry name" value="Inositol_monophosphatase-like"/>
</dbReference>
<evidence type="ECO:0000313" key="8">
    <source>
        <dbReference type="Proteomes" id="UP001174934"/>
    </source>
</evidence>
<feature type="binding site" evidence="6">
    <location>
        <position position="133"/>
    </location>
    <ligand>
        <name>Mg(2+)</name>
        <dbReference type="ChEBI" id="CHEBI:18420"/>
        <label>1</label>
        <note>catalytic</note>
    </ligand>
</feature>
<feature type="binding site" evidence="6">
    <location>
        <position position="71"/>
    </location>
    <ligand>
        <name>Mg(2+)</name>
        <dbReference type="ChEBI" id="CHEBI:18420"/>
        <label>1</label>
        <note>catalytic</note>
    </ligand>
</feature>
<evidence type="ECO:0000256" key="2">
    <source>
        <dbReference type="ARBA" id="ARBA00009759"/>
    </source>
</evidence>
<name>A0AA39WG93_9PEZI</name>
<feature type="binding site" evidence="6">
    <location>
        <position position="134"/>
    </location>
    <ligand>
        <name>Mg(2+)</name>
        <dbReference type="ChEBI" id="CHEBI:18420"/>
        <label>1</label>
        <note>catalytic</note>
    </ligand>
</feature>
<dbReference type="EMBL" id="JAULSR010000007">
    <property type="protein sequence ID" value="KAK0614853.1"/>
    <property type="molecule type" value="Genomic_DNA"/>
</dbReference>
<keyword evidence="8" id="KW-1185">Reference proteome</keyword>
<accession>A0AA39WG93</accession>
<proteinExistence type="inferred from homology"/>
<evidence type="ECO:0008006" key="9">
    <source>
        <dbReference type="Google" id="ProtNLM"/>
    </source>
</evidence>
<protein>
    <recommendedName>
        <fullName evidence="9">3'(2'),5'-bisphosphate nucleotidase</fullName>
    </recommendedName>
</protein>
<dbReference type="Gene3D" id="3.30.540.10">
    <property type="entry name" value="Fructose-1,6-Bisphosphatase, subunit A, domain 1"/>
    <property type="match status" value="1"/>
</dbReference>
<dbReference type="SUPFAM" id="SSF56655">
    <property type="entry name" value="Carbohydrate phosphatase"/>
    <property type="match status" value="1"/>
</dbReference>
<feature type="binding site" evidence="6">
    <location>
        <position position="305"/>
    </location>
    <ligand>
        <name>Mg(2+)</name>
        <dbReference type="ChEBI" id="CHEBI:18420"/>
        <label>1</label>
        <note>catalytic</note>
    </ligand>
</feature>
<sequence>MATQNYTAELWAAITAIQRAAKISRHVLLATDKGQIQKDDLSPVTVADFAIQALLTRHLRYAFPEDGFIAEESADQLRDDVNLRQHVDDVIQQCDDDALPAASQPDLCDLIDLGSKPTPIGPDTGRVWVFDPIDGTKTFIRGEQYAINVALIEDGIQVLSVVALPLLSMDAQAPLGNADIDPTGPEGGCILYAVRGLGARVIPLSFLGKDHGEAGRSLPRHCDAVTPESLSSGEEAATLRSVTCWNSLDSGVDDVHKAATESLGVPFPGCDLLGWVPRWSVLALGLANMTIWVYKRRDRCAKIWDHAGAMLLFEEVGGKITDVHGNDIDLTRGRKLEANFGFVAAPKSVHHIVLKAVQETLKQQGKRGLLI</sequence>
<dbReference type="AlphaFoldDB" id="A0AA39WG93"/>
<evidence type="ECO:0000256" key="1">
    <source>
        <dbReference type="ARBA" id="ARBA00001946"/>
    </source>
</evidence>
<dbReference type="Pfam" id="PF00459">
    <property type="entry name" value="Inositol_P"/>
    <property type="match status" value="2"/>
</dbReference>
<keyword evidence="3 6" id="KW-0479">Metal-binding</keyword>
<dbReference type="GO" id="GO:0008441">
    <property type="term" value="F:3'(2'),5'-bisphosphate nucleotidase activity"/>
    <property type="evidence" value="ECO:0007669"/>
    <property type="project" value="TreeGrafter"/>
</dbReference>
<dbReference type="GO" id="GO:0046872">
    <property type="term" value="F:metal ion binding"/>
    <property type="evidence" value="ECO:0007669"/>
    <property type="project" value="UniProtKB-KW"/>
</dbReference>
<evidence type="ECO:0000313" key="7">
    <source>
        <dbReference type="EMBL" id="KAK0614853.1"/>
    </source>
</evidence>
<dbReference type="Proteomes" id="UP001174934">
    <property type="component" value="Unassembled WGS sequence"/>
</dbReference>
<comment type="cofactor">
    <cofactor evidence="1 6">
        <name>Mg(2+)</name>
        <dbReference type="ChEBI" id="CHEBI:18420"/>
    </cofactor>
</comment>
<comment type="similarity">
    <text evidence="2">Belongs to the inositol monophosphatase superfamily.</text>
</comment>
<organism evidence="7 8">
    <name type="scientific">Bombardia bombarda</name>
    <dbReference type="NCBI Taxonomy" id="252184"/>
    <lineage>
        <taxon>Eukaryota</taxon>
        <taxon>Fungi</taxon>
        <taxon>Dikarya</taxon>
        <taxon>Ascomycota</taxon>
        <taxon>Pezizomycotina</taxon>
        <taxon>Sordariomycetes</taxon>
        <taxon>Sordariomycetidae</taxon>
        <taxon>Sordariales</taxon>
        <taxon>Lasiosphaeriaceae</taxon>
        <taxon>Bombardia</taxon>
    </lineage>
</organism>
<gene>
    <name evidence="7" type="ORF">B0T17DRAFT_498372</name>
</gene>
<evidence type="ECO:0000256" key="6">
    <source>
        <dbReference type="PIRSR" id="PIRSR600760-2"/>
    </source>
</evidence>
<dbReference type="PANTHER" id="PTHR43200:SF2">
    <property type="entry name" value="3'(2'),5'-BISPHOSPHATE NUCLEOTIDASE"/>
    <property type="match status" value="1"/>
</dbReference>
<dbReference type="Gene3D" id="3.40.190.80">
    <property type="match status" value="1"/>
</dbReference>
<dbReference type="InterPro" id="IPR051090">
    <property type="entry name" value="Inositol_monoP_superfamily"/>
</dbReference>
<keyword evidence="5 6" id="KW-0460">Magnesium</keyword>
<evidence type="ECO:0000256" key="5">
    <source>
        <dbReference type="ARBA" id="ARBA00022842"/>
    </source>
</evidence>
<dbReference type="CDD" id="cd01517">
    <property type="entry name" value="PAP_phosphatase"/>
    <property type="match status" value="1"/>
</dbReference>
<dbReference type="GO" id="GO:0000103">
    <property type="term" value="P:sulfate assimilation"/>
    <property type="evidence" value="ECO:0007669"/>
    <property type="project" value="TreeGrafter"/>
</dbReference>
<evidence type="ECO:0000256" key="4">
    <source>
        <dbReference type="ARBA" id="ARBA00022801"/>
    </source>
</evidence>
<reference evidence="7" key="1">
    <citation type="submission" date="2023-06" db="EMBL/GenBank/DDBJ databases">
        <title>Genome-scale phylogeny and comparative genomics of the fungal order Sordariales.</title>
        <authorList>
            <consortium name="Lawrence Berkeley National Laboratory"/>
            <person name="Hensen N."/>
            <person name="Bonometti L."/>
            <person name="Westerberg I."/>
            <person name="Brannstrom I.O."/>
            <person name="Guillou S."/>
            <person name="Cros-Aarteil S."/>
            <person name="Calhoun S."/>
            <person name="Haridas S."/>
            <person name="Kuo A."/>
            <person name="Mondo S."/>
            <person name="Pangilinan J."/>
            <person name="Riley R."/>
            <person name="LaButti K."/>
            <person name="Andreopoulos B."/>
            <person name="Lipzen A."/>
            <person name="Chen C."/>
            <person name="Yanf M."/>
            <person name="Daum C."/>
            <person name="Ng V."/>
            <person name="Clum A."/>
            <person name="Steindorff A."/>
            <person name="Ohm R."/>
            <person name="Martin F."/>
            <person name="Silar P."/>
            <person name="Natvig D."/>
            <person name="Lalanne C."/>
            <person name="Gautier V."/>
            <person name="Ament-velasquez S.L."/>
            <person name="Kruys A."/>
            <person name="Hutchinson M.I."/>
            <person name="Powell A.J."/>
            <person name="Barry K."/>
            <person name="Miller A.N."/>
            <person name="Grigoriev I.V."/>
            <person name="Debuchy R."/>
            <person name="Gladieux P."/>
            <person name="Thoren M.H."/>
            <person name="Johannesson H."/>
        </authorList>
    </citation>
    <scope>NUCLEOTIDE SEQUENCE</scope>
    <source>
        <strain evidence="7">SMH3391-2</strain>
    </source>
</reference>
<comment type="caution">
    <text evidence="7">The sequence shown here is derived from an EMBL/GenBank/DDBJ whole genome shotgun (WGS) entry which is preliminary data.</text>
</comment>
<evidence type="ECO:0000256" key="3">
    <source>
        <dbReference type="ARBA" id="ARBA00022723"/>
    </source>
</evidence>
<keyword evidence="4" id="KW-0378">Hydrolase</keyword>